<dbReference type="Pfam" id="PF23603">
    <property type="entry name" value="Ubiquitin_TPR1"/>
    <property type="match status" value="1"/>
</dbReference>
<sequence length="149" mass="15969">KLSIKSFTIPELFIDMPESATAASLKVRRAVGTSIDLCYYYFSKMFVFFGCQGKKLPNESDTLYQLGISHGGKLDSVGFMLEPNPTPTSQACTEDPLFVLSRAATQPSPRYPTVTTSAQTSAAEGNKSVLKGRSTKINGMSSAEVAGIA</sequence>
<feature type="region of interest" description="Disordered" evidence="2">
    <location>
        <begin position="105"/>
        <end position="127"/>
    </location>
</feature>
<dbReference type="PANTHER" id="PTHR21717">
    <property type="entry name" value="TELOMERIC REPEAT BINDING PROTEIN"/>
    <property type="match status" value="1"/>
</dbReference>
<dbReference type="EMBL" id="JAHRHJ020000006">
    <property type="protein sequence ID" value="KAH9312694.1"/>
    <property type="molecule type" value="Genomic_DNA"/>
</dbReference>
<evidence type="ECO:0000256" key="2">
    <source>
        <dbReference type="SAM" id="MobiDB-lite"/>
    </source>
</evidence>
<gene>
    <name evidence="4" type="ORF">KI387_027729</name>
</gene>
<feature type="compositionally biased region" description="Polar residues" evidence="2">
    <location>
        <begin position="105"/>
        <end position="123"/>
    </location>
</feature>
<accession>A0AA38L2H5</accession>
<comment type="caution">
    <text evidence="4">The sequence shown here is derived from an EMBL/GenBank/DDBJ whole genome shotgun (WGS) entry which is preliminary data.</text>
</comment>
<keyword evidence="1" id="KW-0238">DNA-binding</keyword>
<evidence type="ECO:0000313" key="5">
    <source>
        <dbReference type="Proteomes" id="UP000824469"/>
    </source>
</evidence>
<proteinExistence type="predicted"/>
<protein>
    <recommendedName>
        <fullName evidence="3">Telomere repeat-binding protein 1-6-like ubiquitin-like domain-containing protein</fullName>
    </recommendedName>
</protein>
<reference evidence="4 5" key="1">
    <citation type="journal article" date="2021" name="Nat. Plants">
        <title>The Taxus genome provides insights into paclitaxel biosynthesis.</title>
        <authorList>
            <person name="Xiong X."/>
            <person name="Gou J."/>
            <person name="Liao Q."/>
            <person name="Li Y."/>
            <person name="Zhou Q."/>
            <person name="Bi G."/>
            <person name="Li C."/>
            <person name="Du R."/>
            <person name="Wang X."/>
            <person name="Sun T."/>
            <person name="Guo L."/>
            <person name="Liang H."/>
            <person name="Lu P."/>
            <person name="Wu Y."/>
            <person name="Zhang Z."/>
            <person name="Ro D.K."/>
            <person name="Shang Y."/>
            <person name="Huang S."/>
            <person name="Yan J."/>
        </authorList>
    </citation>
    <scope>NUCLEOTIDE SEQUENCE [LARGE SCALE GENOMIC DNA]</scope>
    <source>
        <strain evidence="4">Ta-2019</strain>
    </source>
</reference>
<dbReference type="Proteomes" id="UP000824469">
    <property type="component" value="Unassembled WGS sequence"/>
</dbReference>
<evidence type="ECO:0000256" key="1">
    <source>
        <dbReference type="ARBA" id="ARBA00023125"/>
    </source>
</evidence>
<dbReference type="PANTHER" id="PTHR21717:SF70">
    <property type="entry name" value="TELOMERE REPEAT-BINDING PROTEIN 2-RELATED"/>
    <property type="match status" value="1"/>
</dbReference>
<keyword evidence="5" id="KW-1185">Reference proteome</keyword>
<feature type="non-terminal residue" evidence="4">
    <location>
        <position position="1"/>
    </location>
</feature>
<organism evidence="4 5">
    <name type="scientific">Taxus chinensis</name>
    <name type="common">Chinese yew</name>
    <name type="synonym">Taxus wallichiana var. chinensis</name>
    <dbReference type="NCBI Taxonomy" id="29808"/>
    <lineage>
        <taxon>Eukaryota</taxon>
        <taxon>Viridiplantae</taxon>
        <taxon>Streptophyta</taxon>
        <taxon>Embryophyta</taxon>
        <taxon>Tracheophyta</taxon>
        <taxon>Spermatophyta</taxon>
        <taxon>Pinopsida</taxon>
        <taxon>Pinidae</taxon>
        <taxon>Conifers II</taxon>
        <taxon>Cupressales</taxon>
        <taxon>Taxaceae</taxon>
        <taxon>Taxus</taxon>
    </lineage>
</organism>
<name>A0AA38L2H5_TAXCH</name>
<feature type="non-terminal residue" evidence="4">
    <location>
        <position position="149"/>
    </location>
</feature>
<feature type="domain" description="Telomere repeat-binding protein 1-6-like ubiquitin-like" evidence="3">
    <location>
        <begin position="1"/>
        <end position="70"/>
    </location>
</feature>
<dbReference type="GO" id="GO:0043565">
    <property type="term" value="F:sequence-specific DNA binding"/>
    <property type="evidence" value="ECO:0007669"/>
    <property type="project" value="UniProtKB-ARBA"/>
</dbReference>
<evidence type="ECO:0000259" key="3">
    <source>
        <dbReference type="Pfam" id="PF23603"/>
    </source>
</evidence>
<evidence type="ECO:0000313" key="4">
    <source>
        <dbReference type="EMBL" id="KAH9312694.1"/>
    </source>
</evidence>
<dbReference type="AlphaFoldDB" id="A0AA38L2H5"/>
<dbReference type="InterPro" id="IPR031105">
    <property type="entry name" value="TRP_plant"/>
</dbReference>
<dbReference type="InterPro" id="IPR057625">
    <property type="entry name" value="TPR1-6-like_ubiquitin"/>
</dbReference>